<dbReference type="CDD" id="cd01883">
    <property type="entry name" value="EF1_alpha"/>
    <property type="match status" value="1"/>
</dbReference>
<dbReference type="InterPro" id="IPR050100">
    <property type="entry name" value="TRAFAC_GTPase_members"/>
</dbReference>
<dbReference type="GO" id="GO:0005525">
    <property type="term" value="F:GTP binding"/>
    <property type="evidence" value="ECO:0007669"/>
    <property type="project" value="UniProtKB-KW"/>
</dbReference>
<dbReference type="PANTHER" id="PTHR23115">
    <property type="entry name" value="TRANSLATION FACTOR"/>
    <property type="match status" value="1"/>
</dbReference>
<dbReference type="CDD" id="cd03705">
    <property type="entry name" value="EF1_alpha_III"/>
    <property type="match status" value="1"/>
</dbReference>
<dbReference type="FunFam" id="3.40.50.300:FF:000090">
    <property type="entry name" value="Elongation factor 1-alpha"/>
    <property type="match status" value="1"/>
</dbReference>
<keyword evidence="2" id="KW-0547">Nucleotide-binding</keyword>
<accession>A0A8C5XL61</accession>
<dbReference type="AlphaFoldDB" id="A0A8C5XL61"/>
<dbReference type="FunFam" id="2.40.30.10:FF:000005">
    <property type="entry name" value="Elongation factor 1-alpha"/>
    <property type="match status" value="1"/>
</dbReference>
<dbReference type="EMBL" id="ABDC03036565">
    <property type="status" value="NOT_ANNOTATED_CDS"/>
    <property type="molecule type" value="Genomic_DNA"/>
</dbReference>
<feature type="domain" description="Tr-type G" evidence="6">
    <location>
        <begin position="5"/>
        <end position="235"/>
    </location>
</feature>
<dbReference type="PRINTS" id="PR00315">
    <property type="entry name" value="ELONGATNFCT"/>
</dbReference>
<keyword evidence="3" id="KW-0251">Elongation factor</keyword>
<proteinExistence type="inferred from homology"/>
<dbReference type="PROSITE" id="PS51722">
    <property type="entry name" value="G_TR_2"/>
    <property type="match status" value="1"/>
</dbReference>
<reference evidence="7" key="1">
    <citation type="submission" date="2016-12" db="EMBL/GenBank/DDBJ databases">
        <title>Mouse lemur reference genome and diversity panel.</title>
        <authorList>
            <person name="Harris R."/>
            <person name="Larsen P."/>
            <person name="Liu Y."/>
            <person name="Hughes D.S."/>
            <person name="Murali S."/>
            <person name="Raveendran M."/>
            <person name="Korchina V."/>
            <person name="Wang M."/>
            <person name="Jhangiani S."/>
            <person name="Bandaranaike D."/>
            <person name="Bellair M."/>
            <person name="Blankenburg K."/>
            <person name="Chao H."/>
            <person name="Dahdouli M."/>
            <person name="Dinh H."/>
            <person name="Doddapaneni H."/>
            <person name="English A."/>
            <person name="Firestine M."/>
            <person name="Gnanaolivu R."/>
            <person name="Gross S."/>
            <person name="Hernandez B."/>
            <person name="Javaid M."/>
            <person name="Jayaseelan J."/>
            <person name="Jones J."/>
            <person name="Khan Z."/>
            <person name="Kovar C."/>
            <person name="Kurapati P."/>
            <person name="Le B."/>
            <person name="Lee S."/>
            <person name="Li M."/>
            <person name="Mathew T."/>
            <person name="Narasimhan A."/>
            <person name="Ngo D."/>
            <person name="Nguyen L."/>
            <person name="Okwuonu G."/>
            <person name="Ongeri F."/>
            <person name="Osuji N."/>
            <person name="Pu L.-L."/>
            <person name="Puazo M."/>
            <person name="Quiroz J."/>
            <person name="Raj R."/>
            <person name="Rajbhandari K."/>
            <person name="Reid J.G."/>
            <person name="Santibanez J."/>
            <person name="Sexton D."/>
            <person name="Skinner E."/>
            <person name="Vee V."/>
            <person name="Weissenberger G."/>
            <person name="Wu Y."/>
            <person name="Xin Y."/>
            <person name="Han Y."/>
            <person name="Campbell C."/>
            <person name="Brown A."/>
            <person name="Sullivan B."/>
            <person name="Shelton J."/>
            <person name="Brown S."/>
            <person name="Dudchenko O."/>
            <person name="Machol I."/>
            <person name="Durand N."/>
            <person name="Shamim M."/>
            <person name="Lieberman A."/>
            <person name="Muzny D.M."/>
            <person name="Richards S."/>
            <person name="Yoder A."/>
            <person name="Worley K.C."/>
            <person name="Rogers J."/>
            <person name="Gibbs R.A."/>
        </authorList>
    </citation>
    <scope>NUCLEOTIDE SEQUENCE [LARGE SCALE GENOMIC DNA]</scope>
</reference>
<reference evidence="7" key="3">
    <citation type="submission" date="2025-09" db="UniProtKB">
        <authorList>
            <consortium name="Ensembl"/>
        </authorList>
    </citation>
    <scope>IDENTIFICATION</scope>
</reference>
<name>A0A8C5XL61_MICMU</name>
<evidence type="ECO:0000256" key="3">
    <source>
        <dbReference type="ARBA" id="ARBA00022768"/>
    </source>
</evidence>
<sequence>MGKEKTHINIVVIGHVDSGKSTTTGHLIYKCGGIDKRTIEKFEKEAAEMGKGSFKYAWVLDKLKAERERGINIDISLWKFETSKYYVTIIDAPGHRDFIKNMITGTSQADCAVLIVAAGVGEFEAGISKNGQTRVKQLIVGVNKMDSTEPPYSQKRYEEIVKEVSTYIKKIGYNPDTVAFVPISGWDSDNMLEPSANMPWFKGWKVTHKDGNTSGTTLLETGVLKPGMVVTFAPVNVTTEVKSVEMHHEALSEALPGDNVGFNVKKVSVKDVRRGNVAGDSKNDPPMEAAGFTAQVIILNHPGQISAGYAPVLDCHTAHIACKFAELKEKIDCRSGKKLEDGPKFLKSGDAAIVDMVPGKPMCVNSFSDYPPLGCFAVRDMRQTVVVGVIKAVDKKAAGAGKVTESAQKAQKAK</sequence>
<reference evidence="7" key="2">
    <citation type="submission" date="2025-08" db="UniProtKB">
        <authorList>
            <consortium name="Ensembl"/>
        </authorList>
    </citation>
    <scope>IDENTIFICATION</scope>
</reference>
<dbReference type="Pfam" id="PF00009">
    <property type="entry name" value="GTP_EFTU"/>
    <property type="match status" value="1"/>
</dbReference>
<dbReference type="SUPFAM" id="SSF52540">
    <property type="entry name" value="P-loop containing nucleoside triphosphate hydrolases"/>
    <property type="match status" value="1"/>
</dbReference>
<dbReference type="SUPFAM" id="SSF50465">
    <property type="entry name" value="EF-Tu/eEF-1alpha/eIF2-gamma C-terminal domain"/>
    <property type="match status" value="1"/>
</dbReference>
<organism evidence="7 8">
    <name type="scientific">Microcebus murinus</name>
    <name type="common">Gray mouse lemur</name>
    <name type="synonym">Lemur murinus</name>
    <dbReference type="NCBI Taxonomy" id="30608"/>
    <lineage>
        <taxon>Eukaryota</taxon>
        <taxon>Metazoa</taxon>
        <taxon>Chordata</taxon>
        <taxon>Craniata</taxon>
        <taxon>Vertebrata</taxon>
        <taxon>Euteleostomi</taxon>
        <taxon>Mammalia</taxon>
        <taxon>Eutheria</taxon>
        <taxon>Euarchontoglires</taxon>
        <taxon>Primates</taxon>
        <taxon>Strepsirrhini</taxon>
        <taxon>Lemuriformes</taxon>
        <taxon>Cheirogaleidae</taxon>
        <taxon>Microcebus</taxon>
    </lineage>
</organism>
<evidence type="ECO:0000259" key="6">
    <source>
        <dbReference type="PROSITE" id="PS51722"/>
    </source>
</evidence>
<evidence type="ECO:0000256" key="5">
    <source>
        <dbReference type="ARBA" id="ARBA00023134"/>
    </source>
</evidence>
<dbReference type="SUPFAM" id="SSF50447">
    <property type="entry name" value="Translation proteins"/>
    <property type="match status" value="1"/>
</dbReference>
<dbReference type="GO" id="GO:0003924">
    <property type="term" value="F:GTPase activity"/>
    <property type="evidence" value="ECO:0007669"/>
    <property type="project" value="InterPro"/>
</dbReference>
<keyword evidence="5" id="KW-0342">GTP-binding</keyword>
<keyword evidence="8" id="KW-1185">Reference proteome</keyword>
<protein>
    <recommendedName>
        <fullName evidence="6">Tr-type G domain-containing protein</fullName>
    </recommendedName>
</protein>
<dbReference type="Pfam" id="PF22594">
    <property type="entry name" value="GTP-eEF1A_C"/>
    <property type="match status" value="1"/>
</dbReference>
<evidence type="ECO:0000313" key="8">
    <source>
        <dbReference type="Proteomes" id="UP000694394"/>
    </source>
</evidence>
<dbReference type="Gene3D" id="3.40.50.300">
    <property type="entry name" value="P-loop containing nucleotide triphosphate hydrolases"/>
    <property type="match status" value="1"/>
</dbReference>
<dbReference type="InterPro" id="IPR054696">
    <property type="entry name" value="GTP-eEF1A_C"/>
</dbReference>
<evidence type="ECO:0000313" key="7">
    <source>
        <dbReference type="Ensembl" id="ENSMICP00000033617.2"/>
    </source>
</evidence>
<dbReference type="InterPro" id="IPR009000">
    <property type="entry name" value="Transl_B-barrel_sf"/>
</dbReference>
<dbReference type="Pfam" id="PF03144">
    <property type="entry name" value="GTP_EFTU_D2"/>
    <property type="match status" value="1"/>
</dbReference>
<dbReference type="Gene3D" id="2.40.30.10">
    <property type="entry name" value="Translation factors"/>
    <property type="match status" value="2"/>
</dbReference>
<dbReference type="CDD" id="cd03693">
    <property type="entry name" value="EF1_alpha_II"/>
    <property type="match status" value="1"/>
</dbReference>
<dbReference type="InterPro" id="IPR000795">
    <property type="entry name" value="T_Tr_GTP-bd_dom"/>
</dbReference>
<dbReference type="InterPro" id="IPR004161">
    <property type="entry name" value="EFTu-like_2"/>
</dbReference>
<keyword evidence="4" id="KW-0648">Protein biosynthesis</keyword>
<evidence type="ECO:0000256" key="4">
    <source>
        <dbReference type="ARBA" id="ARBA00022917"/>
    </source>
</evidence>
<dbReference type="Ensembl" id="ENSMICT00000042546.2">
    <property type="protein sequence ID" value="ENSMICP00000033617.2"/>
    <property type="gene ID" value="ENSMICG00000037290.2"/>
</dbReference>
<evidence type="ECO:0000256" key="2">
    <source>
        <dbReference type="ARBA" id="ARBA00022741"/>
    </source>
</evidence>
<dbReference type="GO" id="GO:0003746">
    <property type="term" value="F:translation elongation factor activity"/>
    <property type="evidence" value="ECO:0007669"/>
    <property type="project" value="UniProtKB-KW"/>
</dbReference>
<comment type="similarity">
    <text evidence="1">Belongs to the TRAFAC class translation factor GTPase superfamily. Classic translation factor GTPase family. EF-Tu/EF-1A subfamily.</text>
</comment>
<dbReference type="GeneTree" id="ENSGT00950000183029"/>
<dbReference type="Proteomes" id="UP000694394">
    <property type="component" value="Chromosome X"/>
</dbReference>
<evidence type="ECO:0000256" key="1">
    <source>
        <dbReference type="ARBA" id="ARBA00007249"/>
    </source>
</evidence>
<dbReference type="InterPro" id="IPR009001">
    <property type="entry name" value="Transl_elong_EF1A/Init_IF2_C"/>
</dbReference>
<dbReference type="InterPro" id="IPR027417">
    <property type="entry name" value="P-loop_NTPase"/>
</dbReference>